<dbReference type="GO" id="GO:0050567">
    <property type="term" value="F:glutaminyl-tRNA synthase (glutamine-hydrolyzing) activity"/>
    <property type="evidence" value="ECO:0007669"/>
    <property type="project" value="UniProtKB-UniRule"/>
</dbReference>
<gene>
    <name evidence="6 7" type="primary">gatC</name>
    <name evidence="7" type="ORF">KM312_03130</name>
</gene>
<comment type="catalytic activity">
    <reaction evidence="4 6">
        <text>L-aspartyl-tRNA(Asn) + L-glutamine + ATP + H2O = L-asparaginyl-tRNA(Asn) + L-glutamate + ADP + phosphate + 2 H(+)</text>
        <dbReference type="Rhea" id="RHEA:14513"/>
        <dbReference type="Rhea" id="RHEA-COMP:9674"/>
        <dbReference type="Rhea" id="RHEA-COMP:9677"/>
        <dbReference type="ChEBI" id="CHEBI:15377"/>
        <dbReference type="ChEBI" id="CHEBI:15378"/>
        <dbReference type="ChEBI" id="CHEBI:29985"/>
        <dbReference type="ChEBI" id="CHEBI:30616"/>
        <dbReference type="ChEBI" id="CHEBI:43474"/>
        <dbReference type="ChEBI" id="CHEBI:58359"/>
        <dbReference type="ChEBI" id="CHEBI:78515"/>
        <dbReference type="ChEBI" id="CHEBI:78516"/>
        <dbReference type="ChEBI" id="CHEBI:456216"/>
    </reaction>
</comment>
<dbReference type="Pfam" id="PF02686">
    <property type="entry name" value="GatC"/>
    <property type="match status" value="1"/>
</dbReference>
<accession>A0A947GB02</accession>
<dbReference type="GO" id="GO:0006450">
    <property type="term" value="P:regulation of translational fidelity"/>
    <property type="evidence" value="ECO:0007669"/>
    <property type="project" value="InterPro"/>
</dbReference>
<evidence type="ECO:0000256" key="3">
    <source>
        <dbReference type="ARBA" id="ARBA00024799"/>
    </source>
</evidence>
<organism evidence="7 8">
    <name type="scientific">Hydrogenibacillus schlegelii</name>
    <name type="common">Bacillus schlegelii</name>
    <dbReference type="NCBI Taxonomy" id="1484"/>
    <lineage>
        <taxon>Bacteria</taxon>
        <taxon>Bacillati</taxon>
        <taxon>Bacillota</taxon>
        <taxon>Bacilli</taxon>
        <taxon>Bacillales</taxon>
        <taxon>Bacillales Family X. Incertae Sedis</taxon>
        <taxon>Hydrogenibacillus</taxon>
    </lineage>
</organism>
<evidence type="ECO:0000256" key="6">
    <source>
        <dbReference type="HAMAP-Rule" id="MF_00122"/>
    </source>
</evidence>
<dbReference type="Proteomes" id="UP000748108">
    <property type="component" value="Unassembled WGS sequence"/>
</dbReference>
<keyword evidence="6" id="KW-0067">ATP-binding</keyword>
<dbReference type="EMBL" id="JAHHQF010000040">
    <property type="protein sequence ID" value="MBT9281649.1"/>
    <property type="molecule type" value="Genomic_DNA"/>
</dbReference>
<evidence type="ECO:0000256" key="2">
    <source>
        <dbReference type="ARBA" id="ARBA00011123"/>
    </source>
</evidence>
<dbReference type="NCBIfam" id="TIGR00135">
    <property type="entry name" value="gatC"/>
    <property type="match status" value="1"/>
</dbReference>
<comment type="catalytic activity">
    <reaction evidence="5 6">
        <text>L-glutamyl-tRNA(Gln) + L-glutamine + ATP + H2O = L-glutaminyl-tRNA(Gln) + L-glutamate + ADP + phosphate + H(+)</text>
        <dbReference type="Rhea" id="RHEA:17521"/>
        <dbReference type="Rhea" id="RHEA-COMP:9681"/>
        <dbReference type="Rhea" id="RHEA-COMP:9684"/>
        <dbReference type="ChEBI" id="CHEBI:15377"/>
        <dbReference type="ChEBI" id="CHEBI:15378"/>
        <dbReference type="ChEBI" id="CHEBI:29985"/>
        <dbReference type="ChEBI" id="CHEBI:30616"/>
        <dbReference type="ChEBI" id="CHEBI:43474"/>
        <dbReference type="ChEBI" id="CHEBI:58359"/>
        <dbReference type="ChEBI" id="CHEBI:78520"/>
        <dbReference type="ChEBI" id="CHEBI:78521"/>
        <dbReference type="ChEBI" id="CHEBI:456216"/>
    </reaction>
</comment>
<evidence type="ECO:0000256" key="5">
    <source>
        <dbReference type="ARBA" id="ARBA00047913"/>
    </source>
</evidence>
<dbReference type="InterPro" id="IPR036113">
    <property type="entry name" value="Asp/Glu-ADT_sf_sub_c"/>
</dbReference>
<sequence>MAKRLTEETVQKIAEAAAIALTGEERESVGKELEDILDFVEVLRAVDVDGVEPTVHPVPLQLFMREDEPVRRHDREALLARAPDAEGGTFRVPRVLGE</sequence>
<keyword evidence="6" id="KW-0547">Nucleotide-binding</keyword>
<dbReference type="EC" id="6.3.5.-" evidence="6"/>
<dbReference type="Gene3D" id="1.10.20.60">
    <property type="entry name" value="Glu-tRNAGln amidotransferase C subunit, N-terminal domain"/>
    <property type="match status" value="1"/>
</dbReference>
<keyword evidence="6" id="KW-0648">Protein biosynthesis</keyword>
<dbReference type="PANTHER" id="PTHR15004">
    <property type="entry name" value="GLUTAMYL-TRNA(GLN) AMIDOTRANSFERASE SUBUNIT C, MITOCHONDRIAL"/>
    <property type="match status" value="1"/>
</dbReference>
<dbReference type="AlphaFoldDB" id="A0A947GB02"/>
<evidence type="ECO:0000313" key="8">
    <source>
        <dbReference type="Proteomes" id="UP000748108"/>
    </source>
</evidence>
<proteinExistence type="inferred from homology"/>
<dbReference type="GO" id="GO:0006412">
    <property type="term" value="P:translation"/>
    <property type="evidence" value="ECO:0007669"/>
    <property type="project" value="UniProtKB-UniRule"/>
</dbReference>
<reference evidence="7" key="1">
    <citation type="journal article" date="2021" name="Microbiology">
        <title>Metagenomic Analysis of the Microbial Community in the Underground Coal Fire Area (Kemerovo Region, Russia) Revealed Predominance of Thermophilic Members of the Phyla Deinococcus-thermus, Aquificae, and Firmicutes.</title>
        <authorList>
            <person name="Kadnikov V."/>
            <person name="Mardanov A.V."/>
            <person name="Beletsky A.V."/>
            <person name="Karnachuk O.V."/>
            <person name="Ravin N.V."/>
        </authorList>
    </citation>
    <scope>NUCLEOTIDE SEQUENCE</scope>
    <source>
        <strain evidence="7">RBS10-49</strain>
    </source>
</reference>
<comment type="function">
    <text evidence="3 6">Allows the formation of correctly charged Asn-tRNA(Asn) or Gln-tRNA(Gln) through the transamidation of misacylated Asp-tRNA(Asn) or Glu-tRNA(Gln) in organisms which lack either or both of asparaginyl-tRNA or glutaminyl-tRNA synthetases. The reaction takes place in the presence of glutamine and ATP through an activated phospho-Asp-tRNA(Asn) or phospho-Glu-tRNA(Gln).</text>
</comment>
<comment type="similarity">
    <text evidence="1 6">Belongs to the GatC family.</text>
</comment>
<comment type="subunit">
    <text evidence="2 6">Heterotrimer of A, B and C subunits.</text>
</comment>
<dbReference type="SUPFAM" id="SSF141000">
    <property type="entry name" value="Glu-tRNAGln amidotransferase C subunit"/>
    <property type="match status" value="1"/>
</dbReference>
<evidence type="ECO:0000256" key="1">
    <source>
        <dbReference type="ARBA" id="ARBA00010757"/>
    </source>
</evidence>
<dbReference type="InterPro" id="IPR003837">
    <property type="entry name" value="GatC"/>
</dbReference>
<evidence type="ECO:0000256" key="4">
    <source>
        <dbReference type="ARBA" id="ARBA00047380"/>
    </source>
</evidence>
<dbReference type="HAMAP" id="MF_00122">
    <property type="entry name" value="GatC"/>
    <property type="match status" value="1"/>
</dbReference>
<evidence type="ECO:0000313" key="7">
    <source>
        <dbReference type="EMBL" id="MBT9281649.1"/>
    </source>
</evidence>
<keyword evidence="6" id="KW-0436">Ligase</keyword>
<name>A0A947GB02_HYDSH</name>
<dbReference type="GO" id="GO:0005524">
    <property type="term" value="F:ATP binding"/>
    <property type="evidence" value="ECO:0007669"/>
    <property type="project" value="UniProtKB-KW"/>
</dbReference>
<protein>
    <recommendedName>
        <fullName evidence="6">Aspartyl/glutamyl-tRNA(Asn/Gln) amidotransferase subunit C</fullName>
        <shortName evidence="6">Asp/Glu-ADT subunit C</shortName>
        <ecNumber evidence="6">6.3.5.-</ecNumber>
    </recommendedName>
</protein>
<comment type="caution">
    <text evidence="7">The sequence shown here is derived from an EMBL/GenBank/DDBJ whole genome shotgun (WGS) entry which is preliminary data.</text>
</comment>
<dbReference type="PANTHER" id="PTHR15004:SF0">
    <property type="entry name" value="GLUTAMYL-TRNA(GLN) AMIDOTRANSFERASE SUBUNIT C, MITOCHONDRIAL"/>
    <property type="match status" value="1"/>
</dbReference>
<dbReference type="GO" id="GO:0070681">
    <property type="term" value="P:glutaminyl-tRNAGln biosynthesis via transamidation"/>
    <property type="evidence" value="ECO:0007669"/>
    <property type="project" value="TreeGrafter"/>
</dbReference>